<dbReference type="InterPro" id="IPR017871">
    <property type="entry name" value="ABC_transporter-like_CS"/>
</dbReference>
<dbReference type="InterPro" id="IPR056264">
    <property type="entry name" value="R2_ABCA1-4-like"/>
</dbReference>
<evidence type="ECO:0000256" key="7">
    <source>
        <dbReference type="SAM" id="Phobius"/>
    </source>
</evidence>
<feature type="domain" description="ABC transporter" evidence="8">
    <location>
        <begin position="607"/>
        <end position="850"/>
    </location>
</feature>
<dbReference type="CTD" id="36376951"/>
<dbReference type="Proteomes" id="UP000035682">
    <property type="component" value="Unplaced"/>
</dbReference>
<dbReference type="GeneID" id="36376951"/>
<feature type="transmembrane region" description="Helical" evidence="7">
    <location>
        <begin position="1274"/>
        <end position="1293"/>
    </location>
</feature>
<dbReference type="RefSeq" id="XP_024503787.1">
    <property type="nucleotide sequence ID" value="XM_024649962.1"/>
</dbReference>
<evidence type="ECO:0000256" key="4">
    <source>
        <dbReference type="ARBA" id="ARBA00022840"/>
    </source>
</evidence>
<evidence type="ECO:0000313" key="11">
    <source>
        <dbReference type="WBParaSite" id="SRAE_1000283900.1"/>
    </source>
</evidence>
<name>A0A090L449_STRRB</name>
<keyword evidence="10" id="KW-1185">Reference proteome</keyword>
<dbReference type="InterPro" id="IPR003439">
    <property type="entry name" value="ABC_transporter-like_ATP-bd"/>
</dbReference>
<dbReference type="eggNOG" id="KOG0059">
    <property type="taxonomic scope" value="Eukaryota"/>
</dbReference>
<evidence type="ECO:0000256" key="3">
    <source>
        <dbReference type="ARBA" id="ARBA00022741"/>
    </source>
</evidence>
<dbReference type="CDD" id="cd03263">
    <property type="entry name" value="ABC_subfamily_A"/>
    <property type="match status" value="2"/>
</dbReference>
<dbReference type="Pfam" id="PF00005">
    <property type="entry name" value="ABC_tran"/>
    <property type="match status" value="2"/>
</dbReference>
<dbReference type="Gene3D" id="3.40.50.300">
    <property type="entry name" value="P-loop containing nucleotide triphosphate hydrolases"/>
    <property type="match status" value="2"/>
</dbReference>
<dbReference type="WBParaSite" id="SRAE_1000283900.1">
    <property type="protein sequence ID" value="SRAE_1000283900.1"/>
    <property type="gene ID" value="WBGene00259456"/>
</dbReference>
<feature type="transmembrane region" description="Helical" evidence="7">
    <location>
        <begin position="1191"/>
        <end position="1213"/>
    </location>
</feature>
<dbReference type="EMBL" id="LN609528">
    <property type="protein sequence ID" value="CEF64586.1"/>
    <property type="molecule type" value="Genomic_DNA"/>
</dbReference>
<evidence type="ECO:0000256" key="5">
    <source>
        <dbReference type="ARBA" id="ARBA00022989"/>
    </source>
</evidence>
<dbReference type="GO" id="GO:0005319">
    <property type="term" value="F:lipid transporter activity"/>
    <property type="evidence" value="ECO:0007669"/>
    <property type="project" value="TreeGrafter"/>
</dbReference>
<evidence type="ECO:0000313" key="12">
    <source>
        <dbReference type="WormBase" id="SRAE_1000283900"/>
    </source>
</evidence>
<dbReference type="InterPro" id="IPR027417">
    <property type="entry name" value="P-loop_NTPase"/>
</dbReference>
<feature type="transmembrane region" description="Helical" evidence="7">
    <location>
        <begin position="421"/>
        <end position="441"/>
    </location>
</feature>
<gene>
    <name evidence="9 11 12" type="ORF">SRAE_1000283900</name>
</gene>
<keyword evidence="4 9" id="KW-0067">ATP-binding</keyword>
<feature type="transmembrane region" description="Helical" evidence="7">
    <location>
        <begin position="1408"/>
        <end position="1429"/>
    </location>
</feature>
<keyword evidence="2 7" id="KW-0812">Transmembrane</keyword>
<evidence type="ECO:0000259" key="8">
    <source>
        <dbReference type="PROSITE" id="PS50893"/>
    </source>
</evidence>
<evidence type="ECO:0000313" key="9">
    <source>
        <dbReference type="EMBL" id="CEF64586.1"/>
    </source>
</evidence>
<organism evidence="9">
    <name type="scientific">Strongyloides ratti</name>
    <name type="common">Parasitic roundworm</name>
    <dbReference type="NCBI Taxonomy" id="34506"/>
    <lineage>
        <taxon>Eukaryota</taxon>
        <taxon>Metazoa</taxon>
        <taxon>Ecdysozoa</taxon>
        <taxon>Nematoda</taxon>
        <taxon>Chromadorea</taxon>
        <taxon>Rhabditida</taxon>
        <taxon>Tylenchina</taxon>
        <taxon>Panagrolaimomorpha</taxon>
        <taxon>Strongyloidoidea</taxon>
        <taxon>Strongyloididae</taxon>
        <taxon>Strongyloides</taxon>
    </lineage>
</organism>
<dbReference type="GO" id="GO:0140359">
    <property type="term" value="F:ABC-type transporter activity"/>
    <property type="evidence" value="ECO:0007669"/>
    <property type="project" value="InterPro"/>
</dbReference>
<feature type="transmembrane region" description="Helical" evidence="7">
    <location>
        <begin position="1305"/>
        <end position="1328"/>
    </location>
</feature>
<dbReference type="PROSITE" id="PS50893">
    <property type="entry name" value="ABC_TRANSPORTER_2"/>
    <property type="match status" value="2"/>
</dbReference>
<dbReference type="GO" id="GO:0005524">
    <property type="term" value="F:ATP binding"/>
    <property type="evidence" value="ECO:0007669"/>
    <property type="project" value="UniProtKB-KW"/>
</dbReference>
<reference evidence="9 10" key="1">
    <citation type="submission" date="2014-09" db="EMBL/GenBank/DDBJ databases">
        <authorList>
            <person name="Martin A.A."/>
        </authorList>
    </citation>
    <scope>NUCLEOTIDE SEQUENCE</scope>
    <source>
        <strain evidence="10">ED321</strain>
        <strain evidence="9">ED321 Heterogonic</strain>
    </source>
</reference>
<dbReference type="Pfam" id="PF12698">
    <property type="entry name" value="ABC2_membrane_3"/>
    <property type="match status" value="2"/>
</dbReference>
<sequence length="1826" mass="207200">MDSYKQLRLLLWKNILQQIRAPIFTLFEIVVPLFLISLSFGLMIGLRDTFEKKYDATSYTLWPITGSYIDLLMPAEITTMDETLIDYSIFMNTKSSSCQFLQVTTRNISEVNKLIDINIEFVYAPKTTVTTAIMNQIVKRFTQNDVFHNPLPIFSIPTVLNITLPDYIKNIISSLNSTTLNIHGNSRGYKNEAALLKDLENTFANQCNNSIIGGIIFDDHFSNDPKDNNNITYTIRLSNTHRRLAKTFAKNDFGPWNTVTKFATQYLSGPIAPTQYDGGEPGYWREGFLMIQKAIDSSIGSYIINNYTESNISVIEDIISSHSLTTLQRFPFPAYQTKIIEVGSYFLPIVIVFSLMTSVIYIVRTLVSEKESQLKEYMKVMGLKQWVNWIAYLIINYTKMLLPAILITIFMIFVAQNTDPSLVLIFFILYTFNVVYFAFFISTFLQSATTGTLFAVLGWMLLYFWSVLFQTLDSQANYSFVTKMLNFINPNVILTYAVVSIGRYETQASGVTWNSIWTPPTPDQEICFYHYLLMLIVDGILLIIFTGYVEAVNPSGDGVPQPSYFFLLPKYWFPSIFKNKTSLFNINSKVCTLGDKSENEPDVTPMINIVNLSKTYGKNFISRLFNCKFGQSGQKVAVEDLNLRIYPGQITALLGHNGAGKSTTFSMLTGVISSTSGTAYIDGFDIKSSLSLIRKKLGLCPQYNTLFSTLTVIEHLEFFCKLKGREYDEEEAMSILKRLKIDFKANFRAGNLSGGQKRKLSLAIALIGGSEIVMLDEPTSGMDPGARHETWTLLLEEKAKRTMLLTTHFMEEADLLGDRIAIMAHGNLQCSGSSMFLKKLYGAGYHLTVVFKKGIPLSEIHKQYKNVLLFLRTYCEDAEMHSAVGNEATYLINQSHRSKFSTIFKDLEDGQEKFNIESFGVSITTMEEVFLKVNDIANMNRDIKLGIYNDNSANEREDLIQKFNDLKTIKKISGINYYFQHIKAMFLKRIIYFCRKWTQFIPSLIIPIIYLSLLTWTLKIIPAAKPQPPLEINYNYYSQKNIPADIIIQKSNDTFDNLTFATDLYNLVQKINPSTKIHPIYTNQSFDEYSYIKKEIKNQGYRVFSLKTPVAFGDWFDDITIPLIGKLHLSLINGLFNNFALHSPPLALNIIDIFLLRKQTNNSNLIINVINHPLPPVIADSMKSSSTTASASFMIGYTIIVSMSMAVSIYASFIIRERSKKSKHMQMMSGIRPWVYWLTNFIWDAVCYLLPVGCFIGIYFIFDIPPFTNSVNTVLTLLFIMLLYGWTIIPFVYTFQFAFKSAPKGYTLIVMYNIITAIASSIATNIIAQTVNVDVSFTWSIILSFLFPTYNLSNCFSILYNNEYARIACEDIDCGNPLFSGNVPQCCGSIESKAYVDNVINEFGRMGIAWGLLFLGLQGFLYWFTTIAIEKQWIKKFGKKNEPKKNGYDNNSFNWECTDPKLTVNMLEIGKRRNLSITSNSEEDDDVIKERENVLESSPLNHTIIVKNVKKWYGNFQAVKGINFTVRKSDCFGLLGVNGAGKTSTFQMLTGENDISEGDAYIKGYSVKNNWRKAGENIGYCPQYDAIIKEMTGEETLYMFARIRGIIPSDIPKTVTTIIQAIGIGMYAKRQIKTYSGGNKRRLSLGIALVGMPDVLLLDEPTSGVDPKARRIVWEILARVREVGTAIVLTSHSMEECEALCTSLSIMVHGKFKCFGSPQHIKSKYGSGYTLLIRLETSNDIPSTINTILQKFPGSILKEQHALQLNFELRKTKNTTWSNLFKQLEDLVEPLQIQDYSLSQTTLEQVFLEFSRDASMIGYNDNASTE</sequence>
<evidence type="ECO:0000256" key="6">
    <source>
        <dbReference type="ARBA" id="ARBA00023136"/>
    </source>
</evidence>
<dbReference type="GO" id="GO:0016887">
    <property type="term" value="F:ATP hydrolysis activity"/>
    <property type="evidence" value="ECO:0007669"/>
    <property type="project" value="InterPro"/>
</dbReference>
<keyword evidence="3" id="KW-0547">Nucleotide-binding</keyword>
<evidence type="ECO:0000256" key="1">
    <source>
        <dbReference type="ARBA" id="ARBA00004141"/>
    </source>
</evidence>
<dbReference type="STRING" id="34506.A0A090L449"/>
<keyword evidence="6 7" id="KW-0472">Membrane</keyword>
<feature type="domain" description="ABC transporter" evidence="8">
    <location>
        <begin position="1504"/>
        <end position="1734"/>
    </location>
</feature>
<dbReference type="WormBase" id="SRAE_1000283900">
    <property type="protein sequence ID" value="SRP04396"/>
    <property type="gene ID" value="WBGene00259456"/>
</dbReference>
<dbReference type="OrthoDB" id="10255969at2759"/>
<dbReference type="InterPro" id="IPR003593">
    <property type="entry name" value="AAA+_ATPase"/>
</dbReference>
<keyword evidence="5 7" id="KW-1133">Transmembrane helix</keyword>
<dbReference type="GO" id="GO:0016020">
    <property type="term" value="C:membrane"/>
    <property type="evidence" value="ECO:0007669"/>
    <property type="project" value="UniProtKB-SubCell"/>
</dbReference>
<dbReference type="FunFam" id="3.40.50.300:FF:000933">
    <property type="entry name" value="ABC transporter A family member 7"/>
    <property type="match status" value="1"/>
</dbReference>
<dbReference type="Pfam" id="PF23321">
    <property type="entry name" value="R1_ABCA1"/>
    <property type="match status" value="1"/>
</dbReference>
<feature type="transmembrane region" description="Helical" evidence="7">
    <location>
        <begin position="21"/>
        <end position="46"/>
    </location>
</feature>
<evidence type="ECO:0000313" key="10">
    <source>
        <dbReference type="Proteomes" id="UP000035682"/>
    </source>
</evidence>
<comment type="subcellular location">
    <subcellularLocation>
        <location evidence="1">Membrane</location>
        <topology evidence="1">Multi-pass membrane protein</topology>
    </subcellularLocation>
</comment>
<dbReference type="PANTHER" id="PTHR19229">
    <property type="entry name" value="ATP-BINDING CASSETTE TRANSPORTER SUBFAMILY A ABCA"/>
    <property type="match status" value="1"/>
</dbReference>
<reference evidence="11" key="2">
    <citation type="submission" date="2020-12" db="UniProtKB">
        <authorList>
            <consortium name="WormBaseParasite"/>
        </authorList>
    </citation>
    <scope>IDENTIFICATION</scope>
</reference>
<feature type="transmembrane region" description="Helical" evidence="7">
    <location>
        <begin position="345"/>
        <end position="367"/>
    </location>
</feature>
<feature type="transmembrane region" description="Helical" evidence="7">
    <location>
        <begin position="528"/>
        <end position="549"/>
    </location>
</feature>
<dbReference type="PROSITE" id="PS00211">
    <property type="entry name" value="ABC_TRANSPORTER_1"/>
    <property type="match status" value="2"/>
</dbReference>
<dbReference type="InterPro" id="IPR026082">
    <property type="entry name" value="ABCA"/>
</dbReference>
<dbReference type="SMART" id="SM00382">
    <property type="entry name" value="AAA"/>
    <property type="match status" value="2"/>
</dbReference>
<dbReference type="SUPFAM" id="SSF52540">
    <property type="entry name" value="P-loop containing nucleoside triphosphate hydrolases"/>
    <property type="match status" value="2"/>
</dbReference>
<dbReference type="FunFam" id="3.40.50.300:FF:000327">
    <property type="entry name" value="ATP-binding cassette sub-family A member 3"/>
    <property type="match status" value="1"/>
</dbReference>
<protein>
    <submittedName>
        <fullName evidence="9 11">ATP-binding cassette sub-family A member 13</fullName>
    </submittedName>
</protein>
<dbReference type="PANTHER" id="PTHR19229:SF250">
    <property type="entry name" value="ABC TRANSPORTER DOMAIN-CONTAINING PROTEIN-RELATED"/>
    <property type="match status" value="1"/>
</dbReference>
<evidence type="ECO:0000256" key="2">
    <source>
        <dbReference type="ARBA" id="ARBA00022692"/>
    </source>
</evidence>
<feature type="transmembrane region" description="Helical" evidence="7">
    <location>
        <begin position="387"/>
        <end position="415"/>
    </location>
</feature>
<dbReference type="OMA" id="IGQEATY"/>
<accession>A0A090L449</accession>
<dbReference type="InterPro" id="IPR013525">
    <property type="entry name" value="ABC2_TM"/>
</dbReference>
<feature type="transmembrane region" description="Helical" evidence="7">
    <location>
        <begin position="1234"/>
        <end position="1262"/>
    </location>
</feature>
<feature type="transmembrane region" description="Helical" evidence="7">
    <location>
        <begin position="453"/>
        <end position="472"/>
    </location>
</feature>
<proteinExistence type="predicted"/>